<evidence type="ECO:0000313" key="2">
    <source>
        <dbReference type="RefSeq" id="XP_065644033.1"/>
    </source>
</evidence>
<proteinExistence type="predicted"/>
<reference evidence="2" key="2">
    <citation type="submission" date="2025-08" db="UniProtKB">
        <authorList>
            <consortium name="RefSeq"/>
        </authorList>
    </citation>
    <scope>IDENTIFICATION</scope>
</reference>
<dbReference type="Proteomes" id="UP001652625">
    <property type="component" value="Chromosome 01"/>
</dbReference>
<name>A0ABM4B5C9_HYDVU</name>
<dbReference type="RefSeq" id="XP_065644033.1">
    <property type="nucleotide sequence ID" value="XM_065787961.1"/>
</dbReference>
<gene>
    <name evidence="2" type="primary">LOC136075299</name>
</gene>
<protein>
    <submittedName>
        <fullName evidence="2">Uncharacterized protein LOC136075299</fullName>
    </submittedName>
</protein>
<dbReference type="GeneID" id="136075299"/>
<keyword evidence="1" id="KW-1185">Reference proteome</keyword>
<sequence>MHSGWLCAADKKKPQSFKKSLKKSNVLAEIPIPIIKHKFLKQTKLLSFFKTIEKTKEICPKSTPDCINRNTNGSSTTGTCMKYNKRNYFCNTSLKESVIHISDSPVIVQCTYPEDSVLESTDFESSSVDCLNEDFSPCILTTSEKFQKHVSNGIVEYQPPKINNESFDQSFHFINNQTIKKFSGNNSFENVPVKSIDNAENIESVENSSTISPPSPIIFTEQFSECLTNDVQSQPPSPLFFTESYNSCFS</sequence>
<reference evidence="1" key="1">
    <citation type="submission" date="2025-05" db="UniProtKB">
        <authorList>
            <consortium name="RefSeq"/>
        </authorList>
    </citation>
    <scope>NUCLEOTIDE SEQUENCE [LARGE SCALE GENOMIC DNA]</scope>
</reference>
<evidence type="ECO:0000313" key="1">
    <source>
        <dbReference type="Proteomes" id="UP001652625"/>
    </source>
</evidence>
<organism evidence="1 2">
    <name type="scientific">Hydra vulgaris</name>
    <name type="common">Hydra</name>
    <name type="synonym">Hydra attenuata</name>
    <dbReference type="NCBI Taxonomy" id="6087"/>
    <lineage>
        <taxon>Eukaryota</taxon>
        <taxon>Metazoa</taxon>
        <taxon>Cnidaria</taxon>
        <taxon>Hydrozoa</taxon>
        <taxon>Hydroidolina</taxon>
        <taxon>Anthoathecata</taxon>
        <taxon>Aplanulata</taxon>
        <taxon>Hydridae</taxon>
        <taxon>Hydra</taxon>
    </lineage>
</organism>
<accession>A0ABM4B5C9</accession>